<feature type="transmembrane region" description="Helical" evidence="7">
    <location>
        <begin position="389"/>
        <end position="410"/>
    </location>
</feature>
<evidence type="ECO:0000259" key="9">
    <source>
        <dbReference type="Pfam" id="PF12704"/>
    </source>
</evidence>
<dbReference type="PANTHER" id="PTHR30572">
    <property type="entry name" value="MEMBRANE COMPONENT OF TRANSPORTER-RELATED"/>
    <property type="match status" value="1"/>
</dbReference>
<dbReference type="EMBL" id="SACR01000005">
    <property type="protein sequence ID" value="RVU44542.1"/>
    <property type="molecule type" value="Genomic_DNA"/>
</dbReference>
<feature type="transmembrane region" description="Helical" evidence="7">
    <location>
        <begin position="786"/>
        <end position="808"/>
    </location>
</feature>
<dbReference type="Proteomes" id="UP000285575">
    <property type="component" value="Unassembled WGS sequence"/>
</dbReference>
<feature type="transmembrane region" description="Helical" evidence="7">
    <location>
        <begin position="752"/>
        <end position="774"/>
    </location>
</feature>
<comment type="similarity">
    <text evidence="6">Belongs to the ABC-4 integral membrane protein family.</text>
</comment>
<dbReference type="InterPro" id="IPR003838">
    <property type="entry name" value="ABC3_permease_C"/>
</dbReference>
<evidence type="ECO:0000313" key="10">
    <source>
        <dbReference type="EMBL" id="RVU44542.1"/>
    </source>
</evidence>
<feature type="domain" description="ABC3 transporter permease C-terminal" evidence="8">
    <location>
        <begin position="703"/>
        <end position="813"/>
    </location>
</feature>
<sequence>MKLLHEALRSLRRQPAASSVAIVGLALALTAGLLLAFIALTLSALDPSIREPERVVLLDFKGNAPQAPTPWLTGGPVAIGTLLQQRAVPLEQITRVAFDGLDIQHQGRLQPAYLIMADPTAVPLLGLRALAGDLGAALVQRDGIAISQGLLQTLWPGATPAQALGRTLVAQNRRYTVAAVLPNTDPRTPFWPASPMVGDAMAMVGWDTQGNRWTQEERDAIFMANGRVFARLQPGARAADVGGWMREAVKASPGYAALPAEWTAGGREPAYFRGLPLTELPYAGPNEEYWGLITALAAACTLLLVMAAFNHMNLQAAALLQRQRETALRRSLGADGGALLRLWALEGLLPLLLAAGLALLAAWMLAPVVGPALGFSPRQPLADPVPWQALAGLGAVVALLWPLCSLLPAWQALHRPPAPALQGRTASEGPWGRRTRQALLGLQLGGALLLLSLAGVLALQQQHLLQAERGFQTEGRYWLGLMVNPAELPPMEGLARAVAQHPAISHWAWSDSPPAQATRGRLELHTGAGNQQQVLRLSTVSSGFFGTYGMRVLAGEVKVPAAAPAAPAAATSAPAAGETRMVIDAKAARALGFATPQAAVGAVLRGGGGFMQAGNEPRRVVAVVADVKLESARSEARPQGFLLNEAPQWDLNVHGPDPVALRAALDEVWRQAGPPVPHQVRSATSQLAAVYAQEAQLTALLGLVALLAVAVALAGAYALVADTLRRRRTELVLRRLHGAGPAAMARAVLAECAWPAGIAALVALPLAAAGGALYLDGFEDRIDLAAGVAVPVVLALLATTLVTGLALARHLRQALKLQPIEALR</sequence>
<keyword evidence="5 7" id="KW-0472">Membrane</keyword>
<comment type="caution">
    <text evidence="10">The sequence shown here is derived from an EMBL/GenBank/DDBJ whole genome shotgun (WGS) entry which is preliminary data.</text>
</comment>
<dbReference type="OrthoDB" id="9770036at2"/>
<keyword evidence="4 7" id="KW-1133">Transmembrane helix</keyword>
<dbReference type="GO" id="GO:0005886">
    <property type="term" value="C:plasma membrane"/>
    <property type="evidence" value="ECO:0007669"/>
    <property type="project" value="UniProtKB-SubCell"/>
</dbReference>
<name>A0A437RCN8_9BURK</name>
<evidence type="ECO:0000256" key="4">
    <source>
        <dbReference type="ARBA" id="ARBA00022989"/>
    </source>
</evidence>
<dbReference type="GO" id="GO:0022857">
    <property type="term" value="F:transmembrane transporter activity"/>
    <property type="evidence" value="ECO:0007669"/>
    <property type="project" value="TreeGrafter"/>
</dbReference>
<keyword evidence="11" id="KW-1185">Reference proteome</keyword>
<dbReference type="AlphaFoldDB" id="A0A437RCN8"/>
<dbReference type="Pfam" id="PF12704">
    <property type="entry name" value="MacB_PCD"/>
    <property type="match status" value="1"/>
</dbReference>
<evidence type="ECO:0000256" key="6">
    <source>
        <dbReference type="ARBA" id="ARBA00038076"/>
    </source>
</evidence>
<evidence type="ECO:0000313" key="11">
    <source>
        <dbReference type="Proteomes" id="UP000285575"/>
    </source>
</evidence>
<feature type="transmembrane region" description="Helical" evidence="7">
    <location>
        <begin position="697"/>
        <end position="720"/>
    </location>
</feature>
<dbReference type="RefSeq" id="WP_128230087.1">
    <property type="nucleotide sequence ID" value="NZ_SACR01000005.1"/>
</dbReference>
<evidence type="ECO:0000256" key="2">
    <source>
        <dbReference type="ARBA" id="ARBA00022475"/>
    </source>
</evidence>
<evidence type="ECO:0000256" key="3">
    <source>
        <dbReference type="ARBA" id="ARBA00022692"/>
    </source>
</evidence>
<dbReference type="PANTHER" id="PTHR30572:SF4">
    <property type="entry name" value="ABC TRANSPORTER PERMEASE YTRF"/>
    <property type="match status" value="1"/>
</dbReference>
<feature type="transmembrane region" description="Helical" evidence="7">
    <location>
        <begin position="348"/>
        <end position="369"/>
    </location>
</feature>
<feature type="transmembrane region" description="Helical" evidence="7">
    <location>
        <begin position="20"/>
        <end position="45"/>
    </location>
</feature>
<organism evidence="10 11">
    <name type="scientific">Rubrivivax rivuli</name>
    <dbReference type="NCBI Taxonomy" id="1862385"/>
    <lineage>
        <taxon>Bacteria</taxon>
        <taxon>Pseudomonadati</taxon>
        <taxon>Pseudomonadota</taxon>
        <taxon>Betaproteobacteria</taxon>
        <taxon>Burkholderiales</taxon>
        <taxon>Sphaerotilaceae</taxon>
        <taxon>Rubrivivax</taxon>
    </lineage>
</organism>
<comment type="subcellular location">
    <subcellularLocation>
        <location evidence="1">Cell membrane</location>
        <topology evidence="1">Multi-pass membrane protein</topology>
    </subcellularLocation>
</comment>
<evidence type="ECO:0000256" key="1">
    <source>
        <dbReference type="ARBA" id="ARBA00004651"/>
    </source>
</evidence>
<accession>A0A437RCN8</accession>
<proteinExistence type="inferred from homology"/>
<dbReference type="Pfam" id="PF02687">
    <property type="entry name" value="FtsX"/>
    <property type="match status" value="2"/>
</dbReference>
<feature type="transmembrane region" description="Helical" evidence="7">
    <location>
        <begin position="438"/>
        <end position="459"/>
    </location>
</feature>
<feature type="domain" description="MacB-like periplasmic core" evidence="9">
    <location>
        <begin position="19"/>
        <end position="242"/>
    </location>
</feature>
<evidence type="ECO:0000256" key="5">
    <source>
        <dbReference type="ARBA" id="ARBA00023136"/>
    </source>
</evidence>
<evidence type="ECO:0000256" key="7">
    <source>
        <dbReference type="SAM" id="Phobius"/>
    </source>
</evidence>
<dbReference type="InterPro" id="IPR025857">
    <property type="entry name" value="MacB_PCD"/>
</dbReference>
<reference evidence="10 11" key="1">
    <citation type="submission" date="2019-01" db="EMBL/GenBank/DDBJ databases">
        <authorList>
            <person name="Chen W.-M."/>
        </authorList>
    </citation>
    <scope>NUCLEOTIDE SEQUENCE [LARGE SCALE GENOMIC DNA]</scope>
    <source>
        <strain evidence="10 11">KYPY4</strain>
    </source>
</reference>
<feature type="domain" description="ABC3 transporter permease C-terminal" evidence="8">
    <location>
        <begin position="301"/>
        <end position="417"/>
    </location>
</feature>
<evidence type="ECO:0000259" key="8">
    <source>
        <dbReference type="Pfam" id="PF02687"/>
    </source>
</evidence>
<keyword evidence="2" id="KW-1003">Cell membrane</keyword>
<feature type="transmembrane region" description="Helical" evidence="7">
    <location>
        <begin position="289"/>
        <end position="309"/>
    </location>
</feature>
<keyword evidence="3 7" id="KW-0812">Transmembrane</keyword>
<dbReference type="InterPro" id="IPR050250">
    <property type="entry name" value="Macrolide_Exporter_MacB"/>
</dbReference>
<protein>
    <submittedName>
        <fullName evidence="10">FtsX-like permease family protein</fullName>
    </submittedName>
</protein>
<gene>
    <name evidence="10" type="ORF">EOE66_17925</name>
</gene>